<comment type="caution">
    <text evidence="1">The sequence shown here is derived from an EMBL/GenBank/DDBJ whole genome shotgun (WGS) entry which is preliminary data.</text>
</comment>
<evidence type="ECO:0000313" key="1">
    <source>
        <dbReference type="EMBL" id="MED6108936.1"/>
    </source>
</evidence>
<gene>
    <name evidence="1" type="ORF">PIB30_028917</name>
</gene>
<keyword evidence="2" id="KW-1185">Reference proteome</keyword>
<dbReference type="Proteomes" id="UP001341840">
    <property type="component" value="Unassembled WGS sequence"/>
</dbReference>
<sequence>MSKAHHVYNKESKTLEETIHVILCDTNVFPSVVDYDSASLWLRKTAQQLILKKNAESQKRVIENAAADTSTRDETILSPALIENSATVENVNSAEPESVPKQSKPREWRFLKDCLHEFIIALEDPSWIKAMEEELEQFEENQV</sequence>
<protein>
    <submittedName>
        <fullName evidence="1">Uncharacterized protein</fullName>
    </submittedName>
</protein>
<organism evidence="1 2">
    <name type="scientific">Stylosanthes scabra</name>
    <dbReference type="NCBI Taxonomy" id="79078"/>
    <lineage>
        <taxon>Eukaryota</taxon>
        <taxon>Viridiplantae</taxon>
        <taxon>Streptophyta</taxon>
        <taxon>Embryophyta</taxon>
        <taxon>Tracheophyta</taxon>
        <taxon>Spermatophyta</taxon>
        <taxon>Magnoliopsida</taxon>
        <taxon>eudicotyledons</taxon>
        <taxon>Gunneridae</taxon>
        <taxon>Pentapetalae</taxon>
        <taxon>rosids</taxon>
        <taxon>fabids</taxon>
        <taxon>Fabales</taxon>
        <taxon>Fabaceae</taxon>
        <taxon>Papilionoideae</taxon>
        <taxon>50 kb inversion clade</taxon>
        <taxon>dalbergioids sensu lato</taxon>
        <taxon>Dalbergieae</taxon>
        <taxon>Pterocarpus clade</taxon>
        <taxon>Stylosanthes</taxon>
    </lineage>
</organism>
<accession>A0ABU6QB03</accession>
<name>A0ABU6QB03_9FABA</name>
<evidence type="ECO:0000313" key="2">
    <source>
        <dbReference type="Proteomes" id="UP001341840"/>
    </source>
</evidence>
<dbReference type="EMBL" id="JASCZI010000116">
    <property type="protein sequence ID" value="MED6108936.1"/>
    <property type="molecule type" value="Genomic_DNA"/>
</dbReference>
<proteinExistence type="predicted"/>
<reference evidence="1 2" key="1">
    <citation type="journal article" date="2023" name="Plants (Basel)">
        <title>Bridging the Gap: Combining Genomics and Transcriptomics Approaches to Understand Stylosanthes scabra, an Orphan Legume from the Brazilian Caatinga.</title>
        <authorList>
            <person name="Ferreira-Neto J.R.C."/>
            <person name="da Silva M.D."/>
            <person name="Binneck E."/>
            <person name="de Melo N.F."/>
            <person name="da Silva R.H."/>
            <person name="de Melo A.L.T.M."/>
            <person name="Pandolfi V."/>
            <person name="Bustamante F.O."/>
            <person name="Brasileiro-Vidal A.C."/>
            <person name="Benko-Iseppon A.M."/>
        </authorList>
    </citation>
    <scope>NUCLEOTIDE SEQUENCE [LARGE SCALE GENOMIC DNA]</scope>
    <source>
        <tissue evidence="1">Leaves</tissue>
    </source>
</reference>